<feature type="transmembrane region" description="Helical" evidence="1">
    <location>
        <begin position="17"/>
        <end position="42"/>
    </location>
</feature>
<evidence type="ECO:0000256" key="1">
    <source>
        <dbReference type="SAM" id="Phobius"/>
    </source>
</evidence>
<gene>
    <name evidence="2" type="ORF">F5878DRAFT_708302</name>
</gene>
<keyword evidence="1" id="KW-0472">Membrane</keyword>
<feature type="transmembrane region" description="Helical" evidence="1">
    <location>
        <begin position="102"/>
        <end position="122"/>
    </location>
</feature>
<sequence>MAEADQAAGLSLSESSFLSIVCEGIFHGIYTTIFCSAMYLLLQKRRRKGLTNRIMTTLTVFMYIMSTIHFALSLRLNLIALFKQKAADGRESLYDNKGSPLYVGQVAIEVVNCVLGDSIVIWRTWVLWARNWKMIYLPCILMLGSFISGSILVYEFSLSPPSQPNFSNIITIWFSAFGGFSFFTNLYAVVVLLIKTWLHHRKMRRLCIDVIINGPWFYSALCMIIETGSIYCVAVILVIILFAQSSNVVIIVADMIAHLTGIYPTVIIVLHDEMTRKEATLATMQFTRGDQVQLTGGTLISVMSMNEFEGNQNQNYTSMKSPALGTGSMGFVMDRLGGHVESEPVSLS</sequence>
<name>A0AA38PE09_9AGAR</name>
<feature type="transmembrane region" description="Helical" evidence="1">
    <location>
        <begin position="134"/>
        <end position="154"/>
    </location>
</feature>
<reference evidence="2" key="1">
    <citation type="submission" date="2022-08" db="EMBL/GenBank/DDBJ databases">
        <authorList>
            <consortium name="DOE Joint Genome Institute"/>
            <person name="Min B."/>
            <person name="Riley R."/>
            <person name="Sierra-Patev S."/>
            <person name="Naranjo-Ortiz M."/>
            <person name="Looney B."/>
            <person name="Konkel Z."/>
            <person name="Slot J.C."/>
            <person name="Sakamoto Y."/>
            <person name="Steenwyk J.L."/>
            <person name="Rokas A."/>
            <person name="Carro J."/>
            <person name="Camarero S."/>
            <person name="Ferreira P."/>
            <person name="Molpeceres G."/>
            <person name="Ruiz-Duenas F.J."/>
            <person name="Serrano A."/>
            <person name="Henrissat B."/>
            <person name="Drula E."/>
            <person name="Hughes K.W."/>
            <person name="Mata J.L."/>
            <person name="Ishikawa N.K."/>
            <person name="Vargas-Isla R."/>
            <person name="Ushijima S."/>
            <person name="Smith C.A."/>
            <person name="Ahrendt S."/>
            <person name="Andreopoulos W."/>
            <person name="He G."/>
            <person name="Labutti K."/>
            <person name="Lipzen A."/>
            <person name="Ng V."/>
            <person name="Sandor L."/>
            <person name="Barry K."/>
            <person name="Martinez A.T."/>
            <person name="Xiao Y."/>
            <person name="Gibbons J.G."/>
            <person name="Terashima K."/>
            <person name="Hibbett D.S."/>
            <person name="Grigoriev I.V."/>
        </authorList>
    </citation>
    <scope>NUCLEOTIDE SEQUENCE</scope>
    <source>
        <strain evidence="2">TFB9207</strain>
    </source>
</reference>
<keyword evidence="1" id="KW-1133">Transmembrane helix</keyword>
<feature type="transmembrane region" description="Helical" evidence="1">
    <location>
        <begin position="215"/>
        <end position="242"/>
    </location>
</feature>
<evidence type="ECO:0000313" key="2">
    <source>
        <dbReference type="EMBL" id="KAJ3841189.1"/>
    </source>
</evidence>
<feature type="transmembrane region" description="Helical" evidence="1">
    <location>
        <begin position="54"/>
        <end position="82"/>
    </location>
</feature>
<organism evidence="2 3">
    <name type="scientific">Lentinula raphanica</name>
    <dbReference type="NCBI Taxonomy" id="153919"/>
    <lineage>
        <taxon>Eukaryota</taxon>
        <taxon>Fungi</taxon>
        <taxon>Dikarya</taxon>
        <taxon>Basidiomycota</taxon>
        <taxon>Agaricomycotina</taxon>
        <taxon>Agaricomycetes</taxon>
        <taxon>Agaricomycetidae</taxon>
        <taxon>Agaricales</taxon>
        <taxon>Marasmiineae</taxon>
        <taxon>Omphalotaceae</taxon>
        <taxon>Lentinula</taxon>
    </lineage>
</organism>
<keyword evidence="3" id="KW-1185">Reference proteome</keyword>
<dbReference type="EMBL" id="MU806049">
    <property type="protein sequence ID" value="KAJ3841189.1"/>
    <property type="molecule type" value="Genomic_DNA"/>
</dbReference>
<proteinExistence type="predicted"/>
<dbReference type="Proteomes" id="UP001163846">
    <property type="component" value="Unassembled WGS sequence"/>
</dbReference>
<protein>
    <submittedName>
        <fullName evidence="2">Uncharacterized protein</fullName>
    </submittedName>
</protein>
<accession>A0AA38PE09</accession>
<evidence type="ECO:0000313" key="3">
    <source>
        <dbReference type="Proteomes" id="UP001163846"/>
    </source>
</evidence>
<comment type="caution">
    <text evidence="2">The sequence shown here is derived from an EMBL/GenBank/DDBJ whole genome shotgun (WGS) entry which is preliminary data.</text>
</comment>
<dbReference type="AlphaFoldDB" id="A0AA38PE09"/>
<keyword evidence="1" id="KW-0812">Transmembrane</keyword>
<feature type="transmembrane region" description="Helical" evidence="1">
    <location>
        <begin position="166"/>
        <end position="194"/>
    </location>
</feature>
<feature type="transmembrane region" description="Helical" evidence="1">
    <location>
        <begin position="248"/>
        <end position="270"/>
    </location>
</feature>